<sequence>MINKFKYLISILIIIFCTICLAQSHFNPEEAHETLDEINQLSPKSLAPEELEKALLTLTQLQDQAKTCVKNTTNEIDKIDEQAKKIVNNNITGDVRQEYLKKKKNELIKRQSSCQLFLLRSTDTISAFSSIEHQRTQLALFNREPHLLERIVKGFRHLPEIGAEFDGYTFYKNTGIQSFDVLGLVLLGLVIIIAITVGIGFQKWLRSFIRESEQLTFGQQATQAFISTLSHYSVWLLPLLTASLYLAIFNRDFEPTPFINLTSYALLVYVIVLMLIRLFFYPPPPISPLIKVPSNLSRSFTRRLITLATLLLVGHIIYSLLRQQPLSEDILHLLRTIYITLVAINLISIIWLINKIPQLKDYPLWRYFLSVLLSATFFATIGAEWVGYHRLALFFLLGIFLTLIYSIAAWFIFKILNSLIDLLVDETHHWQKRLHYYLGLSPHKGLSELMALRFVTFVIVWSGYFLLLLHAWGLPLHDIKTLVNGFFHGFTVEKFSFVPARILIALLVFTFLALITRWLRAYFYRHPQVYMDESAKIAFSSIFGYVAFTVSLLFALIIAGVNFTGLAIIAGALSVGIGFGLQNIVSDFISGLILLTERPIKPGDRIIVGNTEGFVKKVRIRSTQITTMERSDVIIPNSDLTREQVVNYMFRDQLWRLRVDVGVAYESDVELVEKLLYTAAGEHPQVIQEGPNAPLVLFKGFGDSSLAFSLLCVIPNVNLKYIVQSDLYFAVERKFRENNITIPFPQRDIHIK</sequence>
<dbReference type="PANTHER" id="PTHR30347">
    <property type="entry name" value="POTASSIUM CHANNEL RELATED"/>
    <property type="match status" value="1"/>
</dbReference>
<feature type="transmembrane region" description="Helical" evidence="7">
    <location>
        <begin position="181"/>
        <end position="201"/>
    </location>
</feature>
<keyword evidence="5 7" id="KW-1133">Transmembrane helix</keyword>
<gene>
    <name evidence="11" type="ordered locus">CBUD_0384</name>
</gene>
<feature type="transmembrane region" description="Helical" evidence="7">
    <location>
        <begin position="537"/>
        <end position="561"/>
    </location>
</feature>
<feature type="transmembrane region" description="Helical" evidence="7">
    <location>
        <begin position="232"/>
        <end position="249"/>
    </location>
</feature>
<evidence type="ECO:0000256" key="4">
    <source>
        <dbReference type="ARBA" id="ARBA00022692"/>
    </source>
</evidence>
<feature type="transmembrane region" description="Helical" evidence="7">
    <location>
        <begin position="495"/>
        <end position="516"/>
    </location>
</feature>
<dbReference type="GO" id="GO:0005886">
    <property type="term" value="C:plasma membrane"/>
    <property type="evidence" value="ECO:0007669"/>
    <property type="project" value="UniProtKB-SubCell"/>
</dbReference>
<dbReference type="EMBL" id="CP000733">
    <property type="protein sequence ID" value="ABS77952.2"/>
    <property type="molecule type" value="Genomic_DNA"/>
</dbReference>
<evidence type="ECO:0000313" key="12">
    <source>
        <dbReference type="Proteomes" id="UP000008555"/>
    </source>
</evidence>
<dbReference type="AlphaFoldDB" id="A9KDN3"/>
<dbReference type="RefSeq" id="WP_011996555.1">
    <property type="nucleotide sequence ID" value="NC_009727.1"/>
</dbReference>
<dbReference type="HOGENOM" id="CLU_369511_0_0_6"/>
<evidence type="ECO:0000313" key="11">
    <source>
        <dbReference type="EMBL" id="ABS77952.2"/>
    </source>
</evidence>
<evidence type="ECO:0000256" key="3">
    <source>
        <dbReference type="ARBA" id="ARBA00022475"/>
    </source>
</evidence>
<feature type="transmembrane region" description="Helical" evidence="7">
    <location>
        <begin position="567"/>
        <end position="595"/>
    </location>
</feature>
<feature type="transmembrane region" description="Helical" evidence="7">
    <location>
        <begin position="365"/>
        <end position="386"/>
    </location>
</feature>
<dbReference type="InterPro" id="IPR049278">
    <property type="entry name" value="MS_channel_C"/>
</dbReference>
<feature type="chain" id="PRO_5002736925" evidence="8">
    <location>
        <begin position="23"/>
        <end position="752"/>
    </location>
</feature>
<evidence type="ECO:0000256" key="1">
    <source>
        <dbReference type="ARBA" id="ARBA00004651"/>
    </source>
</evidence>
<evidence type="ECO:0000259" key="10">
    <source>
        <dbReference type="Pfam" id="PF21082"/>
    </source>
</evidence>
<name>A9KDN3_COXBN</name>
<dbReference type="InterPro" id="IPR052702">
    <property type="entry name" value="MscS-like_channel"/>
</dbReference>
<feature type="transmembrane region" description="Helical" evidence="7">
    <location>
        <begin position="333"/>
        <end position="353"/>
    </location>
</feature>
<feature type="transmembrane region" description="Helical" evidence="7">
    <location>
        <begin position="392"/>
        <end position="413"/>
    </location>
</feature>
<keyword evidence="4 7" id="KW-0812">Transmembrane</keyword>
<dbReference type="SUPFAM" id="SSF82861">
    <property type="entry name" value="Mechanosensitive channel protein MscS (YggB), transmembrane region"/>
    <property type="match status" value="1"/>
</dbReference>
<comment type="similarity">
    <text evidence="2">Belongs to the MscS (TC 1.A.23) family.</text>
</comment>
<dbReference type="Gene3D" id="2.30.30.60">
    <property type="match status" value="1"/>
</dbReference>
<feature type="domain" description="Mechanosensitive ion channel MscS" evidence="9">
    <location>
        <begin position="583"/>
        <end position="648"/>
    </location>
</feature>
<evidence type="ECO:0000256" key="8">
    <source>
        <dbReference type="SAM" id="SignalP"/>
    </source>
</evidence>
<dbReference type="InterPro" id="IPR006685">
    <property type="entry name" value="MscS_channel_2nd"/>
</dbReference>
<evidence type="ECO:0000259" key="9">
    <source>
        <dbReference type="Pfam" id="PF00924"/>
    </source>
</evidence>
<reference evidence="11 12" key="1">
    <citation type="journal article" date="2009" name="Infect. Immun.">
        <title>Comparative genomics reveal extensive transposon-mediated genomic plasticity and diversity among potential effector proteins within the genus Coxiella.</title>
        <authorList>
            <person name="Beare P.A."/>
            <person name="Unsworth N."/>
            <person name="Andoh M."/>
            <person name="Voth D.E."/>
            <person name="Omsland A."/>
            <person name="Gilk S.D."/>
            <person name="Williams K.P."/>
            <person name="Sobral B.W."/>
            <person name="Kupko J.J.III."/>
            <person name="Porcella S.F."/>
            <person name="Samuel J.E."/>
            <person name="Heinzen R.A."/>
        </authorList>
    </citation>
    <scope>NUCLEOTIDE SEQUENCE [LARGE SCALE GENOMIC DNA]</scope>
    <source>
        <strain evidence="11 12">Dugway 5J108-111</strain>
    </source>
</reference>
<comment type="subcellular location">
    <subcellularLocation>
        <location evidence="1">Cell membrane</location>
        <topology evidence="1">Multi-pass membrane protein</topology>
    </subcellularLocation>
</comment>
<dbReference type="PANTHER" id="PTHR30347:SF1">
    <property type="entry name" value="MECHANOSENSITIVE CHANNEL MSCK"/>
    <property type="match status" value="1"/>
</dbReference>
<dbReference type="InterPro" id="IPR010920">
    <property type="entry name" value="LSM_dom_sf"/>
</dbReference>
<feature type="transmembrane region" description="Helical" evidence="7">
    <location>
        <begin position="300"/>
        <end position="321"/>
    </location>
</feature>
<keyword evidence="8" id="KW-0732">Signal</keyword>
<feature type="signal peptide" evidence="8">
    <location>
        <begin position="1"/>
        <end position="22"/>
    </location>
</feature>
<dbReference type="InterPro" id="IPR023408">
    <property type="entry name" value="MscS_beta-dom_sf"/>
</dbReference>
<protein>
    <submittedName>
        <fullName evidence="11">Mechanosensitive ion channel</fullName>
    </submittedName>
</protein>
<dbReference type="KEGG" id="cbd:CBUD_0384"/>
<keyword evidence="6 7" id="KW-0472">Membrane</keyword>
<dbReference type="Gene3D" id="1.10.287.1260">
    <property type="match status" value="1"/>
</dbReference>
<feature type="transmembrane region" description="Helical" evidence="7">
    <location>
        <begin position="454"/>
        <end position="475"/>
    </location>
</feature>
<keyword evidence="3" id="KW-1003">Cell membrane</keyword>
<evidence type="ECO:0000256" key="5">
    <source>
        <dbReference type="ARBA" id="ARBA00022989"/>
    </source>
</evidence>
<accession>A9KDN3</accession>
<dbReference type="Gene3D" id="3.30.70.100">
    <property type="match status" value="1"/>
</dbReference>
<feature type="domain" description="Mechanosensitive ion channel MscS C-terminal" evidence="10">
    <location>
        <begin position="658"/>
        <end position="742"/>
    </location>
</feature>
<evidence type="ECO:0000256" key="2">
    <source>
        <dbReference type="ARBA" id="ARBA00008017"/>
    </source>
</evidence>
<dbReference type="InterPro" id="IPR011014">
    <property type="entry name" value="MscS_channel_TM-2"/>
</dbReference>
<dbReference type="Pfam" id="PF00924">
    <property type="entry name" value="MS_channel_2nd"/>
    <property type="match status" value="1"/>
</dbReference>
<proteinExistence type="inferred from homology"/>
<dbReference type="SUPFAM" id="SSF82689">
    <property type="entry name" value="Mechanosensitive channel protein MscS (YggB), C-terminal domain"/>
    <property type="match status" value="1"/>
</dbReference>
<evidence type="ECO:0000256" key="7">
    <source>
        <dbReference type="SAM" id="Phobius"/>
    </source>
</evidence>
<dbReference type="Proteomes" id="UP000008555">
    <property type="component" value="Chromosome"/>
</dbReference>
<dbReference type="GO" id="GO:0008381">
    <property type="term" value="F:mechanosensitive monoatomic ion channel activity"/>
    <property type="evidence" value="ECO:0007669"/>
    <property type="project" value="UniProtKB-ARBA"/>
</dbReference>
<dbReference type="Pfam" id="PF21082">
    <property type="entry name" value="MS_channel_3rd"/>
    <property type="match status" value="1"/>
</dbReference>
<feature type="transmembrane region" description="Helical" evidence="7">
    <location>
        <begin position="261"/>
        <end position="280"/>
    </location>
</feature>
<evidence type="ECO:0000256" key="6">
    <source>
        <dbReference type="ARBA" id="ARBA00023136"/>
    </source>
</evidence>
<dbReference type="InterPro" id="IPR011066">
    <property type="entry name" value="MscS_channel_C_sf"/>
</dbReference>
<dbReference type="SUPFAM" id="SSF50182">
    <property type="entry name" value="Sm-like ribonucleoproteins"/>
    <property type="match status" value="1"/>
</dbReference>
<organism evidence="11 12">
    <name type="scientific">Coxiella burnetii (strain Dugway 5J108-111)</name>
    <dbReference type="NCBI Taxonomy" id="434922"/>
    <lineage>
        <taxon>Bacteria</taxon>
        <taxon>Pseudomonadati</taxon>
        <taxon>Pseudomonadota</taxon>
        <taxon>Gammaproteobacteria</taxon>
        <taxon>Legionellales</taxon>
        <taxon>Coxiellaceae</taxon>
        <taxon>Coxiella</taxon>
    </lineage>
</organism>